<organism evidence="3 4">
    <name type="scientific">Bradyrhizobium diversitatis</name>
    <dbReference type="NCBI Taxonomy" id="2755406"/>
    <lineage>
        <taxon>Bacteria</taxon>
        <taxon>Pseudomonadati</taxon>
        <taxon>Pseudomonadota</taxon>
        <taxon>Alphaproteobacteria</taxon>
        <taxon>Hyphomicrobiales</taxon>
        <taxon>Nitrobacteraceae</taxon>
        <taxon>Bradyrhizobium</taxon>
    </lineage>
</organism>
<sequence>MSISDAPPPAPPVPPTPPPPAQKRSGCLTALMAMFGIFMLLPGACALLFGGVSVFEDGNIASDIAPLVFLGLVVGIGGVALIWAAIRGRKAPAHPGTRP</sequence>
<feature type="compositionally biased region" description="Pro residues" evidence="1">
    <location>
        <begin position="1"/>
        <end position="21"/>
    </location>
</feature>
<keyword evidence="2" id="KW-0812">Transmembrane</keyword>
<evidence type="ECO:0000313" key="4">
    <source>
        <dbReference type="Proteomes" id="UP001194539"/>
    </source>
</evidence>
<gene>
    <name evidence="3" type="ORF">H1B27_03955</name>
</gene>
<proteinExistence type="predicted"/>
<protein>
    <submittedName>
        <fullName evidence="3">Uncharacterized protein</fullName>
    </submittedName>
</protein>
<accession>A0ABS0NWN9</accession>
<keyword evidence="4" id="KW-1185">Reference proteome</keyword>
<keyword evidence="2" id="KW-1133">Transmembrane helix</keyword>
<keyword evidence="2" id="KW-0472">Membrane</keyword>
<comment type="caution">
    <text evidence="3">The sequence shown here is derived from an EMBL/GenBank/DDBJ whole genome shotgun (WGS) entry which is preliminary data.</text>
</comment>
<feature type="transmembrane region" description="Helical" evidence="2">
    <location>
        <begin position="28"/>
        <end position="52"/>
    </location>
</feature>
<evidence type="ECO:0000313" key="3">
    <source>
        <dbReference type="EMBL" id="MBH5385432.1"/>
    </source>
</evidence>
<dbReference type="RefSeq" id="WP_197965072.1">
    <property type="nucleotide sequence ID" value="NZ_JACEGD010000003.1"/>
</dbReference>
<evidence type="ECO:0000256" key="2">
    <source>
        <dbReference type="SAM" id="Phobius"/>
    </source>
</evidence>
<reference evidence="3 4" key="1">
    <citation type="submission" date="2020-07" db="EMBL/GenBank/DDBJ databases">
        <title>Bradyrhizobium diversity isolated from nodules of indigenous legumes of Western Australia.</title>
        <authorList>
            <person name="Klepa M.S."/>
        </authorList>
    </citation>
    <scope>NUCLEOTIDE SEQUENCE [LARGE SCALE GENOMIC DNA]</scope>
    <source>
        <strain evidence="3 4">CNPSo 4019</strain>
    </source>
</reference>
<feature type="region of interest" description="Disordered" evidence="1">
    <location>
        <begin position="1"/>
        <end position="23"/>
    </location>
</feature>
<evidence type="ECO:0000256" key="1">
    <source>
        <dbReference type="SAM" id="MobiDB-lite"/>
    </source>
</evidence>
<dbReference type="EMBL" id="JACEGD010000003">
    <property type="protein sequence ID" value="MBH5385432.1"/>
    <property type="molecule type" value="Genomic_DNA"/>
</dbReference>
<feature type="transmembrane region" description="Helical" evidence="2">
    <location>
        <begin position="64"/>
        <end position="86"/>
    </location>
</feature>
<name>A0ABS0NWN9_9BRAD</name>
<dbReference type="Proteomes" id="UP001194539">
    <property type="component" value="Unassembled WGS sequence"/>
</dbReference>